<keyword evidence="5" id="KW-1185">Reference proteome</keyword>
<dbReference type="GO" id="GO:0005739">
    <property type="term" value="C:mitochondrion"/>
    <property type="evidence" value="ECO:0007669"/>
    <property type="project" value="TreeGrafter"/>
</dbReference>
<organism evidence="4 5">
    <name type="scientific">Gossypium lobatum</name>
    <dbReference type="NCBI Taxonomy" id="34289"/>
    <lineage>
        <taxon>Eukaryota</taxon>
        <taxon>Viridiplantae</taxon>
        <taxon>Streptophyta</taxon>
        <taxon>Embryophyta</taxon>
        <taxon>Tracheophyta</taxon>
        <taxon>Spermatophyta</taxon>
        <taxon>Magnoliopsida</taxon>
        <taxon>eudicotyledons</taxon>
        <taxon>Gunneridae</taxon>
        <taxon>Pentapetalae</taxon>
        <taxon>rosids</taxon>
        <taxon>malvids</taxon>
        <taxon>Malvales</taxon>
        <taxon>Malvaceae</taxon>
        <taxon>Malvoideae</taxon>
        <taxon>Gossypium</taxon>
    </lineage>
</organism>
<proteinExistence type="inferred from homology"/>
<evidence type="ECO:0000256" key="1">
    <source>
        <dbReference type="ARBA" id="ARBA00005701"/>
    </source>
</evidence>
<evidence type="ECO:0000256" key="3">
    <source>
        <dbReference type="SAM" id="MobiDB-lite"/>
    </source>
</evidence>
<protein>
    <recommendedName>
        <fullName evidence="2">Succinate dehydrogenase assembly factor 4, mitochondrial</fullName>
    </recommendedName>
</protein>
<accession>A0A7J8M3T1</accession>
<feature type="region of interest" description="Disordered" evidence="3">
    <location>
        <begin position="236"/>
        <end position="299"/>
    </location>
</feature>
<evidence type="ECO:0000313" key="5">
    <source>
        <dbReference type="Proteomes" id="UP000593572"/>
    </source>
</evidence>
<evidence type="ECO:0000313" key="4">
    <source>
        <dbReference type="EMBL" id="MBA0559371.1"/>
    </source>
</evidence>
<feature type="compositionally biased region" description="Basic and acidic residues" evidence="3">
    <location>
        <begin position="236"/>
        <end position="258"/>
    </location>
</feature>
<comment type="caution">
    <text evidence="4">The sequence shown here is derived from an EMBL/GenBank/DDBJ whole genome shotgun (WGS) entry which is preliminary data.</text>
</comment>
<reference evidence="4 5" key="1">
    <citation type="journal article" date="2019" name="Genome Biol. Evol.">
        <title>Insights into the evolution of the New World diploid cottons (Gossypium, subgenus Houzingenia) based on genome sequencing.</title>
        <authorList>
            <person name="Grover C.E."/>
            <person name="Arick M.A. 2nd"/>
            <person name="Thrash A."/>
            <person name="Conover J.L."/>
            <person name="Sanders W.S."/>
            <person name="Peterson D.G."/>
            <person name="Frelichowski J.E."/>
            <person name="Scheffler J.A."/>
            <person name="Scheffler B.E."/>
            <person name="Wendel J.F."/>
        </authorList>
    </citation>
    <scope>NUCLEOTIDE SEQUENCE [LARGE SCALE GENOMIC DNA]</scope>
    <source>
        <strain evidence="4">157</strain>
        <tissue evidence="4">Leaf</tissue>
    </source>
</reference>
<comment type="similarity">
    <text evidence="1">Belongs to the SDHAF4 family.</text>
</comment>
<dbReference type="EMBL" id="JABEZX010000007">
    <property type="protein sequence ID" value="MBA0559371.1"/>
    <property type="molecule type" value="Genomic_DNA"/>
</dbReference>
<dbReference type="Proteomes" id="UP000593572">
    <property type="component" value="Unassembled WGS sequence"/>
</dbReference>
<dbReference type="PANTHER" id="PTHR28524:SF3">
    <property type="entry name" value="SUCCINATE DEHYDROGENASE ASSEMBLY FACTOR 4, MITOCHONDRIAL"/>
    <property type="match status" value="1"/>
</dbReference>
<dbReference type="GO" id="GO:0034553">
    <property type="term" value="P:mitochondrial respiratory chain complex II assembly"/>
    <property type="evidence" value="ECO:0007669"/>
    <property type="project" value="TreeGrafter"/>
</dbReference>
<gene>
    <name evidence="4" type="ORF">Golob_016337</name>
</gene>
<dbReference type="PANTHER" id="PTHR28524">
    <property type="entry name" value="SUCCINATE DEHYDROGENASE ASSEMBLY FACTOR 4, MITOCHONDRIAL"/>
    <property type="match status" value="1"/>
</dbReference>
<dbReference type="Pfam" id="PF07896">
    <property type="entry name" value="DUF1674"/>
    <property type="match status" value="1"/>
</dbReference>
<name>A0A7J8M3T1_9ROSI</name>
<sequence length="299" mass="33530">MITYTSMVNELQQLTQDPHNTAKNLQVEQMVLNLKTAEDMITSRLAAVVDDVKKFLTPQVEKLRQALEIESKVDRLPKSIPENRASDIVALLDKPAGELQPMVRPAAIMRGRNFVVNPSKFHILNKNLEHQNVAAASCSNTTPYSSFQFTLLFLIPSEKPKVRFFLCPTLSSPLYNYQRNRATMAKTSLSRLFASLSEHSIAKPSFTGSRSDSVTRSAYNSVTRFVCSSAQETQLIREERSNEGDREAAKENLESVNKEEDEGEDGDHVNKETGEVGGPKGPEPTRYGDWERNGRCSDF</sequence>
<dbReference type="AlphaFoldDB" id="A0A7J8M3T1"/>
<dbReference type="InterPro" id="IPR012875">
    <property type="entry name" value="SDHF4"/>
</dbReference>
<feature type="compositionally biased region" description="Basic and acidic residues" evidence="3">
    <location>
        <begin position="286"/>
        <end position="299"/>
    </location>
</feature>
<evidence type="ECO:0000256" key="2">
    <source>
        <dbReference type="ARBA" id="ARBA00022170"/>
    </source>
</evidence>